<evidence type="ECO:0000256" key="4">
    <source>
        <dbReference type="ARBA" id="ARBA00022692"/>
    </source>
</evidence>
<keyword evidence="4 8" id="KW-0812">Transmembrane</keyword>
<evidence type="ECO:0000256" key="3">
    <source>
        <dbReference type="ARBA" id="ARBA00022519"/>
    </source>
</evidence>
<dbReference type="InterPro" id="IPR003399">
    <property type="entry name" value="Mce/MlaD"/>
</dbReference>
<evidence type="ECO:0000256" key="1">
    <source>
        <dbReference type="ARBA" id="ARBA00004533"/>
    </source>
</evidence>
<dbReference type="RefSeq" id="WP_085759329.1">
    <property type="nucleotide sequence ID" value="NZ_CP019343.1"/>
</dbReference>
<evidence type="ECO:0000313" key="11">
    <source>
        <dbReference type="Proteomes" id="UP000193450"/>
    </source>
</evidence>
<dbReference type="KEGG" id="osg:BST96_14165"/>
<keyword evidence="5 8" id="KW-1133">Transmembrane helix</keyword>
<dbReference type="Pfam" id="PF02470">
    <property type="entry name" value="MlaD"/>
    <property type="match status" value="3"/>
</dbReference>
<keyword evidence="11" id="KW-1185">Reference proteome</keyword>
<dbReference type="PANTHER" id="PTHR30462">
    <property type="entry name" value="INTERMEMBRANE TRANSPORT PROTEIN PQIB-RELATED"/>
    <property type="match status" value="1"/>
</dbReference>
<dbReference type="Proteomes" id="UP000193450">
    <property type="component" value="Chromosome"/>
</dbReference>
<dbReference type="AlphaFoldDB" id="A0A1X9NI20"/>
<evidence type="ECO:0000256" key="7">
    <source>
        <dbReference type="SAM" id="MobiDB-lite"/>
    </source>
</evidence>
<reference evidence="10 11" key="1">
    <citation type="submission" date="2016-11" db="EMBL/GenBank/DDBJ databases">
        <title>Trade-off between light-utilization and light-protection in marine flavobacteria.</title>
        <authorList>
            <person name="Kumagai Y."/>
        </authorList>
    </citation>
    <scope>NUCLEOTIDE SEQUENCE [LARGE SCALE GENOMIC DNA]</scope>
    <source>
        <strain evidence="10 11">NBRC 107125</strain>
    </source>
</reference>
<organism evidence="10 11">
    <name type="scientific">Oceanicoccus sagamiensis</name>
    <dbReference type="NCBI Taxonomy" id="716816"/>
    <lineage>
        <taxon>Bacteria</taxon>
        <taxon>Pseudomonadati</taxon>
        <taxon>Pseudomonadota</taxon>
        <taxon>Gammaproteobacteria</taxon>
        <taxon>Cellvibrionales</taxon>
        <taxon>Spongiibacteraceae</taxon>
        <taxon>Oceanicoccus</taxon>
    </lineage>
</organism>
<accession>A0A1X9NI20</accession>
<dbReference type="InterPro" id="IPR051800">
    <property type="entry name" value="PqiA-PqiB_transport"/>
</dbReference>
<name>A0A1X9NI20_9GAMM</name>
<feature type="domain" description="Mce/MlaD" evidence="9">
    <location>
        <begin position="41"/>
        <end position="132"/>
    </location>
</feature>
<dbReference type="PANTHER" id="PTHR30462:SF2">
    <property type="entry name" value="INTERMEMBRANE TRANSPORT PROTEIN PQIB"/>
    <property type="match status" value="1"/>
</dbReference>
<evidence type="ECO:0000259" key="9">
    <source>
        <dbReference type="Pfam" id="PF02470"/>
    </source>
</evidence>
<gene>
    <name evidence="10" type="ORF">BST96_14165</name>
</gene>
<keyword evidence="6 8" id="KW-0472">Membrane</keyword>
<evidence type="ECO:0000256" key="8">
    <source>
        <dbReference type="SAM" id="Phobius"/>
    </source>
</evidence>
<evidence type="ECO:0000256" key="5">
    <source>
        <dbReference type="ARBA" id="ARBA00022989"/>
    </source>
</evidence>
<evidence type="ECO:0000313" key="10">
    <source>
        <dbReference type="EMBL" id="ARN75159.1"/>
    </source>
</evidence>
<dbReference type="GO" id="GO:0005886">
    <property type="term" value="C:plasma membrane"/>
    <property type="evidence" value="ECO:0007669"/>
    <property type="project" value="UniProtKB-SubCell"/>
</dbReference>
<dbReference type="STRING" id="716816.BST96_14165"/>
<feature type="region of interest" description="Disordered" evidence="7">
    <location>
        <begin position="509"/>
        <end position="530"/>
    </location>
</feature>
<keyword evidence="2" id="KW-1003">Cell membrane</keyword>
<keyword evidence="3" id="KW-0997">Cell inner membrane</keyword>
<dbReference type="NCBIfam" id="NF008070">
    <property type="entry name" value="PRK10807.1"/>
    <property type="match status" value="1"/>
</dbReference>
<feature type="transmembrane region" description="Helical" evidence="8">
    <location>
        <begin position="20"/>
        <end position="38"/>
    </location>
</feature>
<feature type="domain" description="Mce/MlaD" evidence="9">
    <location>
        <begin position="287"/>
        <end position="388"/>
    </location>
</feature>
<dbReference type="EMBL" id="CP019343">
    <property type="protein sequence ID" value="ARN75159.1"/>
    <property type="molecule type" value="Genomic_DNA"/>
</dbReference>
<evidence type="ECO:0000256" key="6">
    <source>
        <dbReference type="ARBA" id="ARBA00023136"/>
    </source>
</evidence>
<dbReference type="OrthoDB" id="9806984at2"/>
<protein>
    <recommendedName>
        <fullName evidence="9">Mce/MlaD domain-containing protein</fullName>
    </recommendedName>
</protein>
<evidence type="ECO:0000256" key="2">
    <source>
        <dbReference type="ARBA" id="ARBA00022475"/>
    </source>
</evidence>
<sequence length="530" mass="56936">MSDMQPKVSSGKKHLSSIWILPIVALLLGAFMVVQTIMSEGPEIKISFESADDLVAGKTKVKLLSVDIGQVEAVTLNPDASGVVVTVKLEKEHQDLLREDTQFWVERARIGAGGVSGLGTILSGAFIKMGPGDGKAGKREFTGLELPPLTDLQAPGIRLTLESERVSSINAGDSVLYKGYKVGRVESMVFNDATQTIRYDVFIDAPFHKLINSSVRFWNVSGVSLKASAEGFSVNAEALDTIISGGITFGEPPDAPPGKPVKAGAIFKIYDNYDETLVPDYQYGGYFVVQFNQTISGLLPGAPVEYRGIKIGRVERLMIKEMIEINTEGTGSPIPVLIYLEPARFELGDNEEGLKLMQHAVTTGVGKGLRATLQSGNLLTGSLYVNMDYYPNEKPAKLGSFANFTTLPTISGGLEKIQQGIAQLLEKVNALPLEDTIDNANGALGKLDQTLASLDKILASDSMQSIPKQLNATLEGLAPGSQAYQELNSALYELNKTLQSLSDLSESLSESATLLPTPEVTDPTPEAKRP</sequence>
<feature type="domain" description="Mce/MlaD" evidence="9">
    <location>
        <begin position="156"/>
        <end position="216"/>
    </location>
</feature>
<proteinExistence type="predicted"/>
<comment type="subcellular location">
    <subcellularLocation>
        <location evidence="1">Cell inner membrane</location>
    </subcellularLocation>
</comment>